<protein>
    <recommendedName>
        <fullName evidence="5">Protein E6</fullName>
    </recommendedName>
</protein>
<evidence type="ECO:0000256" key="1">
    <source>
        <dbReference type="SAM" id="MobiDB-lite"/>
    </source>
</evidence>
<name>A0A835I2V5_9MAGN</name>
<organism evidence="3 4">
    <name type="scientific">Coptis chinensis</name>
    <dbReference type="NCBI Taxonomy" id="261450"/>
    <lineage>
        <taxon>Eukaryota</taxon>
        <taxon>Viridiplantae</taxon>
        <taxon>Streptophyta</taxon>
        <taxon>Embryophyta</taxon>
        <taxon>Tracheophyta</taxon>
        <taxon>Spermatophyta</taxon>
        <taxon>Magnoliopsida</taxon>
        <taxon>Ranunculales</taxon>
        <taxon>Ranunculaceae</taxon>
        <taxon>Coptidoideae</taxon>
        <taxon>Coptis</taxon>
    </lineage>
</organism>
<dbReference type="InterPro" id="IPR040290">
    <property type="entry name" value="Prot_E6-like"/>
</dbReference>
<dbReference type="PANTHER" id="PTHR35274:SF2">
    <property type="entry name" value="E6-LIKE PROTEIN"/>
    <property type="match status" value="1"/>
</dbReference>
<keyword evidence="2" id="KW-0732">Signal</keyword>
<dbReference type="EMBL" id="JADFTS010000004">
    <property type="protein sequence ID" value="KAF9611600.1"/>
    <property type="molecule type" value="Genomic_DNA"/>
</dbReference>
<dbReference type="AlphaFoldDB" id="A0A835I2V5"/>
<accession>A0A835I2V5</accession>
<evidence type="ECO:0000313" key="4">
    <source>
        <dbReference type="Proteomes" id="UP000631114"/>
    </source>
</evidence>
<dbReference type="PANTHER" id="PTHR35274">
    <property type="entry name" value="E6-LIKE PROTEIN"/>
    <property type="match status" value="1"/>
</dbReference>
<evidence type="ECO:0000313" key="3">
    <source>
        <dbReference type="EMBL" id="KAF9611600.1"/>
    </source>
</evidence>
<evidence type="ECO:0008006" key="5">
    <source>
        <dbReference type="Google" id="ProtNLM"/>
    </source>
</evidence>
<feature type="compositionally biased region" description="Basic and acidic residues" evidence="1">
    <location>
        <begin position="59"/>
        <end position="71"/>
    </location>
</feature>
<dbReference type="OrthoDB" id="749662at2759"/>
<reference evidence="3 4" key="1">
    <citation type="submission" date="2020-10" db="EMBL/GenBank/DDBJ databases">
        <title>The Coptis chinensis genome and diversification of protoberbering-type alkaloids.</title>
        <authorList>
            <person name="Wang B."/>
            <person name="Shu S."/>
            <person name="Song C."/>
            <person name="Liu Y."/>
        </authorList>
    </citation>
    <scope>NUCLEOTIDE SEQUENCE [LARGE SCALE GENOMIC DNA]</scope>
    <source>
        <strain evidence="3">HL-2020</strain>
        <tissue evidence="3">Leaf</tissue>
    </source>
</reference>
<feature type="chain" id="PRO_5032671958" description="Protein E6" evidence="2">
    <location>
        <begin position="25"/>
        <end position="256"/>
    </location>
</feature>
<dbReference type="Proteomes" id="UP000631114">
    <property type="component" value="Unassembled WGS sequence"/>
</dbReference>
<feature type="region of interest" description="Disordered" evidence="1">
    <location>
        <begin position="37"/>
        <end position="81"/>
    </location>
</feature>
<gene>
    <name evidence="3" type="ORF">IFM89_033604</name>
</gene>
<feature type="compositionally biased region" description="Low complexity" evidence="1">
    <location>
        <begin position="39"/>
        <end position="52"/>
    </location>
</feature>
<evidence type="ECO:0000256" key="2">
    <source>
        <dbReference type="SAM" id="SignalP"/>
    </source>
</evidence>
<feature type="signal peptide" evidence="2">
    <location>
        <begin position="1"/>
        <end position="24"/>
    </location>
</feature>
<keyword evidence="4" id="KW-1185">Reference proteome</keyword>
<proteinExistence type="predicted"/>
<sequence>MASPAKILCFLFIFVFISSPQIHAHARENHFFSKVSRDNTNTNTNINSGTNNVEATELSPKEEINSRKQDEEPSFTQENHNGYGLYGRDIDQEAGFTYSNTPQKSTEEYNGGQNSEYMFNNGIPYNKNNNNGYRTKQYSVSDTRYQDNGNNDNHYNGFETKQNRMNGNNGYYNYNNKNQYLNQQQGMSDTRFLENGRYYYDLNDETLHGQAYKSLRGSSKGVPTGNNQGYYANSDNLHKFNNFMDDNREGEEDYVP</sequence>
<comment type="caution">
    <text evidence="3">The sequence shown here is derived from an EMBL/GenBank/DDBJ whole genome shotgun (WGS) entry which is preliminary data.</text>
</comment>